<dbReference type="InterPro" id="IPR012675">
    <property type="entry name" value="Beta-grasp_dom_sf"/>
</dbReference>
<dbReference type="InterPro" id="IPR036010">
    <property type="entry name" value="2Fe-2S_ferredoxin-like_sf"/>
</dbReference>
<dbReference type="InterPro" id="IPR010241">
    <property type="entry name" value="Fd_pln"/>
</dbReference>
<evidence type="ECO:0000256" key="7">
    <source>
        <dbReference type="ARBA" id="ARBA00022982"/>
    </source>
</evidence>
<evidence type="ECO:0000256" key="12">
    <source>
        <dbReference type="RuleBase" id="RU364001"/>
    </source>
</evidence>
<comment type="function">
    <text evidence="12">Ferredoxins are iron-sulfur proteins that transfer electrons in a wide variety of metabolic reactions.</text>
</comment>
<evidence type="ECO:0000256" key="5">
    <source>
        <dbReference type="ARBA" id="ARBA00022714"/>
    </source>
</evidence>
<dbReference type="PROSITE" id="PS00061">
    <property type="entry name" value="ADH_SHORT"/>
    <property type="match status" value="1"/>
</dbReference>
<dbReference type="GO" id="GO:0051537">
    <property type="term" value="F:2 iron, 2 sulfur cluster binding"/>
    <property type="evidence" value="ECO:0007669"/>
    <property type="project" value="UniProtKB-KW"/>
</dbReference>
<sequence>MQASLTLRPSATRVFAAKKVQVRAAAGMKVMAFKVTLQTPDGEQVVECDGDTYILDAAEDAGIDLPFSCRAGACSSCAGKLVSGQIDQEDQSFLDDDQLAAGYVLTCYAYPKSDVTIKTHAEEEMLGISRGPALQLSGAAIMSLNTLLRGRVALITGSSTGIGYGILKQLAAAGATTVMHGLVAEEELRQKAAAVSQQYGTQVGTSTANLLNPQEIRDMVARVQQEHGKLDILVNNAGIQYVAPVHEFPEDKWNQIIEVILNAPFHATKAALPAMIDAGWGRVVNTGSMHALVASPFKSAYNAAKHGIAGFTKTAALEVATTGVTVNAVCPGYVMTELIERQLENQAKTRGIPKEKVIKDVLLVDQPIKRFVKPEEVGALVRHLCTDDAAAITGACLSIDGGWTAR</sequence>
<evidence type="ECO:0000256" key="8">
    <source>
        <dbReference type="ARBA" id="ARBA00023004"/>
    </source>
</evidence>
<protein>
    <recommendedName>
        <fullName evidence="12">Ferredoxin</fullName>
    </recommendedName>
</protein>
<dbReference type="InterPro" id="IPR011294">
    <property type="entry name" value="3-OHbutyrate_DH"/>
</dbReference>
<dbReference type="PROSITE" id="PS51085">
    <property type="entry name" value="2FE2S_FER_2"/>
    <property type="match status" value="1"/>
</dbReference>
<dbReference type="Pfam" id="PF00111">
    <property type="entry name" value="Fer2"/>
    <property type="match status" value="1"/>
</dbReference>
<dbReference type="NCBIfam" id="TIGR02008">
    <property type="entry name" value="fdx_plant"/>
    <property type="match status" value="1"/>
</dbReference>
<evidence type="ECO:0000256" key="9">
    <source>
        <dbReference type="ARBA" id="ARBA00023014"/>
    </source>
</evidence>
<dbReference type="Gene3D" id="3.10.20.30">
    <property type="match status" value="1"/>
</dbReference>
<dbReference type="InterPro" id="IPR001041">
    <property type="entry name" value="2Fe-2S_ferredoxin-type"/>
</dbReference>
<dbReference type="GO" id="GO:0003858">
    <property type="term" value="F:3-hydroxybutyrate dehydrogenase activity"/>
    <property type="evidence" value="ECO:0007669"/>
    <property type="project" value="InterPro"/>
</dbReference>
<dbReference type="NCBIfam" id="NF009093">
    <property type="entry name" value="PRK12429.1"/>
    <property type="match status" value="1"/>
</dbReference>
<keyword evidence="12" id="KW-0934">Plastid</keyword>
<gene>
    <name evidence="14" type="ORF">COHA_006209</name>
</gene>
<evidence type="ECO:0000259" key="13">
    <source>
        <dbReference type="PROSITE" id="PS51085"/>
    </source>
</evidence>
<dbReference type="CDD" id="cd00207">
    <property type="entry name" value="fer2"/>
    <property type="match status" value="1"/>
</dbReference>
<evidence type="ECO:0000313" key="14">
    <source>
        <dbReference type="EMBL" id="KAI7840079.1"/>
    </source>
</evidence>
<dbReference type="InterPro" id="IPR006058">
    <property type="entry name" value="2Fe2S_fd_BS"/>
</dbReference>
<evidence type="ECO:0000256" key="10">
    <source>
        <dbReference type="ARBA" id="ARBA00048508"/>
    </source>
</evidence>
<evidence type="ECO:0000256" key="6">
    <source>
        <dbReference type="ARBA" id="ARBA00022723"/>
    </source>
</evidence>
<name>A0AAD5H0Z9_9CHLO</name>
<keyword evidence="4 12" id="KW-0813">Transport</keyword>
<comment type="similarity">
    <text evidence="3 12">Belongs to the 2Fe2S plant-type ferredoxin family.</text>
</comment>
<accession>A0AAD5H0Z9</accession>
<dbReference type="GO" id="GO:0032787">
    <property type="term" value="P:monocarboxylic acid metabolic process"/>
    <property type="evidence" value="ECO:0007669"/>
    <property type="project" value="UniProtKB-ARBA"/>
</dbReference>
<dbReference type="PANTHER" id="PTHR42879:SF2">
    <property type="entry name" value="3-OXOACYL-[ACYL-CARRIER-PROTEIN] REDUCTASE FABG"/>
    <property type="match status" value="1"/>
</dbReference>
<dbReference type="SUPFAM" id="SSF54292">
    <property type="entry name" value="2Fe-2S ferredoxin-like"/>
    <property type="match status" value="1"/>
</dbReference>
<dbReference type="InterPro" id="IPR050259">
    <property type="entry name" value="SDR"/>
</dbReference>
<reference evidence="14" key="1">
    <citation type="submission" date="2020-11" db="EMBL/GenBank/DDBJ databases">
        <title>Chlorella ohadii genome sequencing and assembly.</title>
        <authorList>
            <person name="Murik O."/>
            <person name="Treves H."/>
            <person name="Kedem I."/>
            <person name="Shotland Y."/>
            <person name="Kaplan A."/>
        </authorList>
    </citation>
    <scope>NUCLEOTIDE SEQUENCE</scope>
    <source>
        <strain evidence="14">1</strain>
    </source>
</reference>
<dbReference type="PROSITE" id="PS00197">
    <property type="entry name" value="2FE2S_FER_1"/>
    <property type="match status" value="1"/>
</dbReference>
<organism evidence="14 15">
    <name type="scientific">Chlorella ohadii</name>
    <dbReference type="NCBI Taxonomy" id="2649997"/>
    <lineage>
        <taxon>Eukaryota</taxon>
        <taxon>Viridiplantae</taxon>
        <taxon>Chlorophyta</taxon>
        <taxon>core chlorophytes</taxon>
        <taxon>Trebouxiophyceae</taxon>
        <taxon>Chlorellales</taxon>
        <taxon>Chlorellaceae</taxon>
        <taxon>Chlorella clade</taxon>
        <taxon>Chlorella</taxon>
    </lineage>
</organism>
<dbReference type="GO" id="GO:0046872">
    <property type="term" value="F:metal ion binding"/>
    <property type="evidence" value="ECO:0007669"/>
    <property type="project" value="UniProtKB-KW"/>
</dbReference>
<dbReference type="AlphaFoldDB" id="A0AAD5H0Z9"/>
<comment type="catalytic activity">
    <reaction evidence="10">
        <text>a (3R)-hydroxyacyl-[ACP] + NADP(+) = a 3-oxoacyl-[ACP] + NADPH + H(+)</text>
        <dbReference type="Rhea" id="RHEA:17397"/>
        <dbReference type="Rhea" id="RHEA-COMP:9916"/>
        <dbReference type="Rhea" id="RHEA-COMP:9945"/>
        <dbReference type="ChEBI" id="CHEBI:15378"/>
        <dbReference type="ChEBI" id="CHEBI:57783"/>
        <dbReference type="ChEBI" id="CHEBI:58349"/>
        <dbReference type="ChEBI" id="CHEBI:78776"/>
        <dbReference type="ChEBI" id="CHEBI:78827"/>
        <dbReference type="EC" id="1.1.1.100"/>
    </reaction>
</comment>
<comment type="subcellular location">
    <subcellularLocation>
        <location evidence="12">Plastid</location>
        <location evidence="12">Chloroplast</location>
    </subcellularLocation>
</comment>
<dbReference type="Gene3D" id="3.40.50.720">
    <property type="entry name" value="NAD(P)-binding Rossmann-like Domain"/>
    <property type="match status" value="1"/>
</dbReference>
<dbReference type="Pfam" id="PF00106">
    <property type="entry name" value="adh_short"/>
    <property type="match status" value="1"/>
</dbReference>
<dbReference type="GO" id="GO:0022900">
    <property type="term" value="P:electron transport chain"/>
    <property type="evidence" value="ECO:0007669"/>
    <property type="project" value="InterPro"/>
</dbReference>
<dbReference type="InterPro" id="IPR002347">
    <property type="entry name" value="SDR_fam"/>
</dbReference>
<keyword evidence="9 12" id="KW-0411">Iron-sulfur</keyword>
<dbReference type="InterPro" id="IPR020904">
    <property type="entry name" value="Sc_DH/Rdtase_CS"/>
</dbReference>
<comment type="cofactor">
    <cofactor evidence="12">
        <name>[2Fe-2S] cluster</name>
        <dbReference type="ChEBI" id="CHEBI:190135"/>
    </cofactor>
    <text evidence="12">Binds 1 [2Fe-2S] cluster.</text>
</comment>
<evidence type="ECO:0000256" key="11">
    <source>
        <dbReference type="RuleBase" id="RU000363"/>
    </source>
</evidence>
<keyword evidence="12" id="KW-0150">Chloroplast</keyword>
<dbReference type="EMBL" id="JADXDR010000085">
    <property type="protein sequence ID" value="KAI7840079.1"/>
    <property type="molecule type" value="Genomic_DNA"/>
</dbReference>
<dbReference type="GO" id="GO:0004316">
    <property type="term" value="F:3-oxoacyl-[acyl-carrier-protein] reductase (NADPH) activity"/>
    <property type="evidence" value="ECO:0007669"/>
    <property type="project" value="UniProtKB-EC"/>
</dbReference>
<comment type="pathway">
    <text evidence="1">Lipid metabolism; fatty acid biosynthesis.</text>
</comment>
<evidence type="ECO:0000256" key="3">
    <source>
        <dbReference type="ARBA" id="ARBA00007874"/>
    </source>
</evidence>
<dbReference type="GO" id="GO:0009507">
    <property type="term" value="C:chloroplast"/>
    <property type="evidence" value="ECO:0007669"/>
    <property type="project" value="UniProtKB-SubCell"/>
</dbReference>
<evidence type="ECO:0000256" key="1">
    <source>
        <dbReference type="ARBA" id="ARBA00005194"/>
    </source>
</evidence>
<comment type="caution">
    <text evidence="14">The sequence shown here is derived from an EMBL/GenBank/DDBJ whole genome shotgun (WGS) entry which is preliminary data.</text>
</comment>
<keyword evidence="5 12" id="KW-0001">2Fe-2S</keyword>
<keyword evidence="6 12" id="KW-0479">Metal-binding</keyword>
<evidence type="ECO:0000256" key="4">
    <source>
        <dbReference type="ARBA" id="ARBA00022448"/>
    </source>
</evidence>
<evidence type="ECO:0000256" key="2">
    <source>
        <dbReference type="ARBA" id="ARBA00006484"/>
    </source>
</evidence>
<dbReference type="NCBIfam" id="TIGR01963">
    <property type="entry name" value="PHB_DH"/>
    <property type="match status" value="1"/>
</dbReference>
<evidence type="ECO:0000313" key="15">
    <source>
        <dbReference type="Proteomes" id="UP001205105"/>
    </source>
</evidence>
<dbReference type="InterPro" id="IPR036291">
    <property type="entry name" value="NAD(P)-bd_dom_sf"/>
</dbReference>
<feature type="domain" description="2Fe-2S ferredoxin-type" evidence="13">
    <location>
        <begin position="33"/>
        <end position="123"/>
    </location>
</feature>
<keyword evidence="7 12" id="KW-0249">Electron transport</keyword>
<dbReference type="PRINTS" id="PR00080">
    <property type="entry name" value="SDRFAMILY"/>
</dbReference>
<keyword evidence="15" id="KW-1185">Reference proteome</keyword>
<dbReference type="PANTHER" id="PTHR42879">
    <property type="entry name" value="3-OXOACYL-(ACYL-CARRIER-PROTEIN) REDUCTASE"/>
    <property type="match status" value="1"/>
</dbReference>
<dbReference type="SUPFAM" id="SSF51735">
    <property type="entry name" value="NAD(P)-binding Rossmann-fold domains"/>
    <property type="match status" value="1"/>
</dbReference>
<comment type="similarity">
    <text evidence="2 11">Belongs to the short-chain dehydrogenases/reductases (SDR) family.</text>
</comment>
<dbReference type="FunFam" id="3.40.50.720:FF:000084">
    <property type="entry name" value="Short-chain dehydrogenase reductase"/>
    <property type="match status" value="1"/>
</dbReference>
<keyword evidence="8 12" id="KW-0408">Iron</keyword>
<dbReference type="GO" id="GO:0009055">
    <property type="term" value="F:electron transfer activity"/>
    <property type="evidence" value="ECO:0007669"/>
    <property type="project" value="InterPro"/>
</dbReference>
<dbReference type="FunFam" id="3.10.20.30:FF:000014">
    <property type="entry name" value="Ferredoxin"/>
    <property type="match status" value="1"/>
</dbReference>
<proteinExistence type="inferred from homology"/>
<dbReference type="Proteomes" id="UP001205105">
    <property type="component" value="Unassembled WGS sequence"/>
</dbReference>
<dbReference type="PRINTS" id="PR00081">
    <property type="entry name" value="GDHRDH"/>
</dbReference>